<dbReference type="InterPro" id="IPR036188">
    <property type="entry name" value="FAD/NAD-bd_sf"/>
</dbReference>
<dbReference type="PRINTS" id="PR00469">
    <property type="entry name" value="PNDRDTASEII"/>
</dbReference>
<proteinExistence type="predicted"/>
<keyword evidence="2" id="KW-0560">Oxidoreductase</keyword>
<evidence type="ECO:0000259" key="3">
    <source>
        <dbReference type="Pfam" id="PF07992"/>
    </source>
</evidence>
<dbReference type="PANTHER" id="PTHR48105">
    <property type="entry name" value="THIOREDOXIN REDUCTASE 1-RELATED-RELATED"/>
    <property type="match status" value="1"/>
</dbReference>
<reference evidence="4 5" key="1">
    <citation type="submission" date="2019-12" db="EMBL/GenBank/DDBJ databases">
        <title>Isolation and characterization of three novel carbon monoxide-oxidizing members of Halobacteria from salione crusts and soils.</title>
        <authorList>
            <person name="Myers M.R."/>
            <person name="King G.M."/>
        </authorList>
    </citation>
    <scope>NUCLEOTIDE SEQUENCE [LARGE SCALE GENOMIC DNA]</scope>
    <source>
        <strain evidence="4 5">WSA2</strain>
    </source>
</reference>
<gene>
    <name evidence="4" type="ORF">GRX01_08890</name>
</gene>
<dbReference type="Proteomes" id="UP000437065">
    <property type="component" value="Unassembled WGS sequence"/>
</dbReference>
<feature type="domain" description="FAD/NAD(P)-binding" evidence="3">
    <location>
        <begin position="5"/>
        <end position="83"/>
    </location>
</feature>
<dbReference type="EMBL" id="WUUS01000005">
    <property type="protein sequence ID" value="MXR41451.1"/>
    <property type="molecule type" value="Genomic_DNA"/>
</dbReference>
<evidence type="ECO:0000313" key="4">
    <source>
        <dbReference type="EMBL" id="MXR41451.1"/>
    </source>
</evidence>
<name>A0A6B0SXW9_9EURY</name>
<dbReference type="GO" id="GO:0016491">
    <property type="term" value="F:oxidoreductase activity"/>
    <property type="evidence" value="ECO:0007669"/>
    <property type="project" value="UniProtKB-KW"/>
</dbReference>
<dbReference type="AlphaFoldDB" id="A0A6B0SXW9"/>
<dbReference type="SUPFAM" id="SSF51905">
    <property type="entry name" value="FAD/NAD(P)-binding domain"/>
    <property type="match status" value="1"/>
</dbReference>
<dbReference type="OrthoDB" id="214187at2157"/>
<sequence>MADRDVAVVGGGPAGATAAVFIARRGLDTVVFDRGRSSIARCAHLENYPGFPEGIDVETLYGLLHDHAETAGAAVIDDMVESVERAGSGDPDGDDSEREGFIVTPQEGDSVTARRVVAATRYDGEYLRGLDDEDAMFEEYEHGGEIHESFVRDYADRDGTTPVEGLYVASPSEEADMQAVVAAGRGARVARRVVADARIDDGWWEEAALGYDWLRREAARDDEWADRDRWREWFDDHHGEDAPVDPASDRFRRVRESFVDNRLAQYVSDEDVARRTERGHVALAGHLDPAAVADAHDPADLLDELDDDAIRGYLDGRVGPPGTETGK</sequence>
<evidence type="ECO:0000313" key="5">
    <source>
        <dbReference type="Proteomes" id="UP000437065"/>
    </source>
</evidence>
<keyword evidence="5" id="KW-1185">Reference proteome</keyword>
<accession>A0A6B0SXW9</accession>
<dbReference type="RefSeq" id="WP_159665905.1">
    <property type="nucleotide sequence ID" value="NZ_WUUS01000005.1"/>
</dbReference>
<evidence type="ECO:0000256" key="1">
    <source>
        <dbReference type="ARBA" id="ARBA00022630"/>
    </source>
</evidence>
<protein>
    <submittedName>
        <fullName evidence="4">FAD-dependent oxidoreductase</fullName>
    </submittedName>
</protein>
<dbReference type="Gene3D" id="3.50.50.60">
    <property type="entry name" value="FAD/NAD(P)-binding domain"/>
    <property type="match status" value="1"/>
</dbReference>
<dbReference type="InterPro" id="IPR050097">
    <property type="entry name" value="Ferredoxin-NADP_redctase_2"/>
</dbReference>
<organism evidence="4 5">
    <name type="scientific">Halobaculum saliterrae</name>
    <dbReference type="NCBI Taxonomy" id="2073113"/>
    <lineage>
        <taxon>Archaea</taxon>
        <taxon>Methanobacteriati</taxon>
        <taxon>Methanobacteriota</taxon>
        <taxon>Stenosarchaea group</taxon>
        <taxon>Halobacteria</taxon>
        <taxon>Halobacteriales</taxon>
        <taxon>Haloferacaceae</taxon>
        <taxon>Halobaculum</taxon>
    </lineage>
</organism>
<dbReference type="Pfam" id="PF07992">
    <property type="entry name" value="Pyr_redox_2"/>
    <property type="match status" value="1"/>
</dbReference>
<evidence type="ECO:0000256" key="2">
    <source>
        <dbReference type="ARBA" id="ARBA00023002"/>
    </source>
</evidence>
<dbReference type="InterPro" id="IPR023753">
    <property type="entry name" value="FAD/NAD-binding_dom"/>
</dbReference>
<keyword evidence="1" id="KW-0285">Flavoprotein</keyword>
<comment type="caution">
    <text evidence="4">The sequence shown here is derived from an EMBL/GenBank/DDBJ whole genome shotgun (WGS) entry which is preliminary data.</text>
</comment>